<organism evidence="1 2">
    <name type="scientific">Pleomorphomonas diazotrophica</name>
    <dbReference type="NCBI Taxonomy" id="1166257"/>
    <lineage>
        <taxon>Bacteria</taxon>
        <taxon>Pseudomonadati</taxon>
        <taxon>Pseudomonadota</taxon>
        <taxon>Alphaproteobacteria</taxon>
        <taxon>Hyphomicrobiales</taxon>
        <taxon>Pleomorphomonadaceae</taxon>
        <taxon>Pleomorphomonas</taxon>
    </lineage>
</organism>
<gene>
    <name evidence="1" type="ORF">CXZ10_16440</name>
</gene>
<keyword evidence="2" id="KW-1185">Reference proteome</keyword>
<name>A0A2N3LTU9_9HYPH</name>
<evidence type="ECO:0000313" key="1">
    <source>
        <dbReference type="EMBL" id="PKR88046.1"/>
    </source>
</evidence>
<comment type="caution">
    <text evidence="1">The sequence shown here is derived from an EMBL/GenBank/DDBJ whole genome shotgun (WGS) entry which is preliminary data.</text>
</comment>
<dbReference type="OrthoDB" id="8449364at2"/>
<dbReference type="Proteomes" id="UP000233491">
    <property type="component" value="Unassembled WGS sequence"/>
</dbReference>
<dbReference type="RefSeq" id="WP_143741549.1">
    <property type="nucleotide sequence ID" value="NZ_FOUQ01000002.1"/>
</dbReference>
<reference evidence="1 2" key="1">
    <citation type="submission" date="2017-12" db="EMBL/GenBank/DDBJ databases">
        <title>Anaerobic carbon monoxide metabolism by Pleomorphomonas carboxyditropha sp. nov., a new mesophilic hydrogenogenic carboxidotroph.</title>
        <authorList>
            <person name="Esquivel-Elizondo S."/>
            <person name="Krajmalnik-Brown R."/>
        </authorList>
    </citation>
    <scope>NUCLEOTIDE SEQUENCE [LARGE SCALE GENOMIC DNA]</scope>
    <source>
        <strain evidence="1 2">R5-392</strain>
    </source>
</reference>
<proteinExistence type="predicted"/>
<protein>
    <submittedName>
        <fullName evidence="1">Uncharacterized protein</fullName>
    </submittedName>
</protein>
<dbReference type="AlphaFoldDB" id="A0A2N3LTU9"/>
<dbReference type="EMBL" id="PJNW01000014">
    <property type="protein sequence ID" value="PKR88046.1"/>
    <property type="molecule type" value="Genomic_DNA"/>
</dbReference>
<accession>A0A2N3LTU9</accession>
<sequence length="84" mass="9658">MLTTLAKPESFLFSWVDGDHAVVVRIVEASHQQAVARFRAMSTTERRKAIVGRVEDREIDHLERIGEWLERLLPRFGFAGRSHA</sequence>
<evidence type="ECO:0000313" key="2">
    <source>
        <dbReference type="Proteomes" id="UP000233491"/>
    </source>
</evidence>